<organism evidence="3 4">
    <name type="scientific">Gomphillus americanus</name>
    <dbReference type="NCBI Taxonomy" id="1940652"/>
    <lineage>
        <taxon>Eukaryota</taxon>
        <taxon>Fungi</taxon>
        <taxon>Dikarya</taxon>
        <taxon>Ascomycota</taxon>
        <taxon>Pezizomycotina</taxon>
        <taxon>Lecanoromycetes</taxon>
        <taxon>OSLEUM clade</taxon>
        <taxon>Ostropomycetidae</taxon>
        <taxon>Ostropales</taxon>
        <taxon>Graphidaceae</taxon>
        <taxon>Gomphilloideae</taxon>
        <taxon>Gomphillus</taxon>
    </lineage>
</organism>
<evidence type="ECO:0000313" key="4">
    <source>
        <dbReference type="Proteomes" id="UP000664169"/>
    </source>
</evidence>
<dbReference type="GO" id="GO:0044283">
    <property type="term" value="P:small molecule biosynthetic process"/>
    <property type="evidence" value="ECO:0007669"/>
    <property type="project" value="UniProtKB-ARBA"/>
</dbReference>
<dbReference type="Gene3D" id="2.60.120.330">
    <property type="entry name" value="B-lactam Antibiotic, Isopenicillin N Synthase, Chain"/>
    <property type="match status" value="2"/>
</dbReference>
<dbReference type="InterPro" id="IPR027443">
    <property type="entry name" value="IPNS-like_sf"/>
</dbReference>
<dbReference type="Pfam" id="PF14226">
    <property type="entry name" value="DIOX_N"/>
    <property type="match status" value="2"/>
</dbReference>
<evidence type="ECO:0000256" key="1">
    <source>
        <dbReference type="ARBA" id="ARBA00008056"/>
    </source>
</evidence>
<evidence type="ECO:0000313" key="3">
    <source>
        <dbReference type="EMBL" id="CAF9910219.1"/>
    </source>
</evidence>
<dbReference type="PANTHER" id="PTHR47990">
    <property type="entry name" value="2-OXOGLUTARATE (2OG) AND FE(II)-DEPENDENT OXYGENASE SUPERFAMILY PROTEIN-RELATED"/>
    <property type="match status" value="1"/>
</dbReference>
<feature type="domain" description="Fe2OG dioxygenase" evidence="2">
    <location>
        <begin position="494"/>
        <end position="600"/>
    </location>
</feature>
<proteinExistence type="inferred from homology"/>
<dbReference type="Pfam" id="PF03171">
    <property type="entry name" value="2OG-FeII_Oxy"/>
    <property type="match status" value="2"/>
</dbReference>
<dbReference type="Proteomes" id="UP000664169">
    <property type="component" value="Unassembled WGS sequence"/>
</dbReference>
<sequence>MTVAPDSNPFPGSDPNPLFANLQTIKFAPLLDQDKDELAKLVRACETDGFFYLDLSDQGSQKLFDDLEFLSTAVKEWLRQPLEKKCETVTTSLSHGYKPTGVQSGAVKSLKDGFEVLKVGRQELLGRWALQDVVLENVDRFDDYMAMSHFILKTLLEQLSDGLGLIDTEERLEKWHQDHIASKSTLYFLNYPEEVKVKDNGSGQNMHTDIGTLTLLFAPQWGLQVVDYTTKEWAWVRPIPKHAIINVADTLRFLSNERFKSALHRVLPIEEQHGDRFSVSYFLRANNNTEFTASDGSMSTAKGWYFKKYDTYEKPHIEQERQAVLTGEHVSPTAQLQTIDFAKLLGQDEAEVNRLIDICTKDGFFYLDLNTWRDGWLIQKLDECNGIVKDWFRKPIEEKSKTITTSDAHGYKRIGQQSGVKEGQRDGYESLRLSRTCQLSGEALPEVVRENDQSFNDLHFGSHFILKTILSAVSSKMKDLEATRLSDSHKDDMQSRSALYFLHHPPKPAGSGLGQNIHTDAGTLTLLFTQQVGLQVLSPENGDWEYVQTRKGHGIVNVGDTLRFLSMERFRSALHRVLPLVDEQGNQNYDRYSTAYFLRAADEAIFVGNDGKSTTAEDWFLKKFHSFTQDRSVQRADSVAFGGMEKSLGIAV</sequence>
<dbReference type="SUPFAM" id="SSF51197">
    <property type="entry name" value="Clavaminate synthase-like"/>
    <property type="match status" value="2"/>
</dbReference>
<dbReference type="EMBL" id="CAJPDQ010000005">
    <property type="protein sequence ID" value="CAF9910219.1"/>
    <property type="molecule type" value="Genomic_DNA"/>
</dbReference>
<dbReference type="PROSITE" id="PS51471">
    <property type="entry name" value="FE2OG_OXY"/>
    <property type="match status" value="2"/>
</dbReference>
<name>A0A8H3EPD3_9LECA</name>
<dbReference type="InterPro" id="IPR050231">
    <property type="entry name" value="Iron_ascorbate_oxido_reductase"/>
</dbReference>
<dbReference type="OrthoDB" id="288590at2759"/>
<accession>A0A8H3EPD3</accession>
<protein>
    <recommendedName>
        <fullName evidence="2">Fe2OG dioxygenase domain-containing protein</fullName>
    </recommendedName>
</protein>
<feature type="domain" description="Fe2OG dioxygenase" evidence="2">
    <location>
        <begin position="181"/>
        <end position="285"/>
    </location>
</feature>
<dbReference type="InterPro" id="IPR005123">
    <property type="entry name" value="Oxoglu/Fe-dep_dioxygenase_dom"/>
</dbReference>
<reference evidence="3" key="1">
    <citation type="submission" date="2021-03" db="EMBL/GenBank/DDBJ databases">
        <authorList>
            <person name="Tagirdzhanova G."/>
        </authorList>
    </citation>
    <scope>NUCLEOTIDE SEQUENCE</scope>
</reference>
<comment type="caution">
    <text evidence="3">The sequence shown here is derived from an EMBL/GenBank/DDBJ whole genome shotgun (WGS) entry which is preliminary data.</text>
</comment>
<dbReference type="AlphaFoldDB" id="A0A8H3EPD3"/>
<dbReference type="InterPro" id="IPR044861">
    <property type="entry name" value="IPNS-like_FE2OG_OXY"/>
</dbReference>
<keyword evidence="4" id="KW-1185">Reference proteome</keyword>
<comment type="similarity">
    <text evidence="1">Belongs to the iron/ascorbate-dependent oxidoreductase family.</text>
</comment>
<gene>
    <name evidence="3" type="ORF">GOMPHAMPRED_007002</name>
</gene>
<evidence type="ECO:0000259" key="2">
    <source>
        <dbReference type="PROSITE" id="PS51471"/>
    </source>
</evidence>
<dbReference type="InterPro" id="IPR026992">
    <property type="entry name" value="DIOX_N"/>
</dbReference>